<evidence type="ECO:0000313" key="7">
    <source>
        <dbReference type="EMBL" id="WCO67591.1"/>
    </source>
</evidence>
<dbReference type="Pfam" id="PF01068">
    <property type="entry name" value="DNA_ligase_A_M"/>
    <property type="match status" value="1"/>
</dbReference>
<comment type="similarity">
    <text evidence="1">Belongs to the ATP-dependent DNA ligase family.</text>
</comment>
<evidence type="ECO:0000256" key="4">
    <source>
        <dbReference type="ARBA" id="ARBA00034003"/>
    </source>
</evidence>
<dbReference type="GO" id="GO:0006310">
    <property type="term" value="P:DNA recombination"/>
    <property type="evidence" value="ECO:0007669"/>
    <property type="project" value="InterPro"/>
</dbReference>
<dbReference type="PANTHER" id="PTHR45674:SF4">
    <property type="entry name" value="DNA LIGASE 1"/>
    <property type="match status" value="1"/>
</dbReference>
<dbReference type="PROSITE" id="PS50160">
    <property type="entry name" value="DNA_LIGASE_A3"/>
    <property type="match status" value="1"/>
</dbReference>
<dbReference type="GO" id="GO:0006281">
    <property type="term" value="P:DNA repair"/>
    <property type="evidence" value="ECO:0007669"/>
    <property type="project" value="InterPro"/>
</dbReference>
<dbReference type="CDD" id="cd07906">
    <property type="entry name" value="Adenylation_DNA_ligase_LigD_LigC"/>
    <property type="match status" value="1"/>
</dbReference>
<evidence type="ECO:0000313" key="8">
    <source>
        <dbReference type="Proteomes" id="UP001216390"/>
    </source>
</evidence>
<dbReference type="InterPro" id="IPR016059">
    <property type="entry name" value="DNA_ligase_ATP-dep_CS"/>
</dbReference>
<dbReference type="RefSeq" id="WP_272737112.1">
    <property type="nucleotide sequence ID" value="NZ_CP116942.1"/>
</dbReference>
<dbReference type="Proteomes" id="UP001216390">
    <property type="component" value="Chromosome"/>
</dbReference>
<feature type="domain" description="ATP-dependent DNA ligase family profile" evidence="6">
    <location>
        <begin position="114"/>
        <end position="204"/>
    </location>
</feature>
<evidence type="ECO:0000259" key="6">
    <source>
        <dbReference type="PROSITE" id="PS50160"/>
    </source>
</evidence>
<dbReference type="CDD" id="cd07971">
    <property type="entry name" value="OBF_DNA_ligase_LigD"/>
    <property type="match status" value="1"/>
</dbReference>
<dbReference type="InterPro" id="IPR012340">
    <property type="entry name" value="NA-bd_OB-fold"/>
</dbReference>
<protein>
    <recommendedName>
        <fullName evidence="2">DNA ligase (ATP)</fullName>
        <ecNumber evidence="2">6.5.1.1</ecNumber>
    </recommendedName>
</protein>
<dbReference type="Gene3D" id="3.30.1490.70">
    <property type="match status" value="1"/>
</dbReference>
<feature type="region of interest" description="Disordered" evidence="5">
    <location>
        <begin position="307"/>
        <end position="326"/>
    </location>
</feature>
<dbReference type="Gene3D" id="2.40.50.140">
    <property type="entry name" value="Nucleic acid-binding proteins"/>
    <property type="match status" value="1"/>
</dbReference>
<keyword evidence="8" id="KW-1185">Reference proteome</keyword>
<dbReference type="InterPro" id="IPR014146">
    <property type="entry name" value="LigD_ligase_dom"/>
</dbReference>
<feature type="compositionally biased region" description="Basic and acidic residues" evidence="5">
    <location>
        <begin position="309"/>
        <end position="326"/>
    </location>
</feature>
<dbReference type="InterPro" id="IPR012309">
    <property type="entry name" value="DNA_ligase_ATP-dep_C"/>
</dbReference>
<dbReference type="EC" id="6.5.1.1" evidence="2"/>
<comment type="catalytic activity">
    <reaction evidence="4">
        <text>ATP + (deoxyribonucleotide)n-3'-hydroxyl + 5'-phospho-(deoxyribonucleotide)m = (deoxyribonucleotide)n+m + AMP + diphosphate.</text>
        <dbReference type="EC" id="6.5.1.1"/>
    </reaction>
</comment>
<dbReference type="InterPro" id="IPR012310">
    <property type="entry name" value="DNA_ligase_ATP-dep_cent"/>
</dbReference>
<dbReference type="SUPFAM" id="SSF56091">
    <property type="entry name" value="DNA ligase/mRNA capping enzyme, catalytic domain"/>
    <property type="match status" value="1"/>
</dbReference>
<dbReference type="Gene3D" id="3.30.470.30">
    <property type="entry name" value="DNA ligase/mRNA capping enzyme"/>
    <property type="match status" value="1"/>
</dbReference>
<accession>A0AAE9Y8B8</accession>
<dbReference type="PROSITE" id="PS00333">
    <property type="entry name" value="DNA_LIGASE_A2"/>
    <property type="match status" value="1"/>
</dbReference>
<evidence type="ECO:0000256" key="1">
    <source>
        <dbReference type="ARBA" id="ARBA00007572"/>
    </source>
</evidence>
<reference evidence="7" key="1">
    <citation type="submission" date="2023-01" db="EMBL/GenBank/DDBJ databases">
        <title>The diversity of Class Acidimicrobiia in South China Sea sediment environments and the proposal of Iamia marina sp. nov., a novel species of the genus Iamia.</title>
        <authorList>
            <person name="He Y."/>
            <person name="Tian X."/>
        </authorList>
    </citation>
    <scope>NUCLEOTIDE SEQUENCE</scope>
    <source>
        <strain evidence="7">DSM 19957</strain>
    </source>
</reference>
<keyword evidence="3 7" id="KW-0436">Ligase</keyword>
<dbReference type="EMBL" id="CP116942">
    <property type="protein sequence ID" value="WCO67591.1"/>
    <property type="molecule type" value="Genomic_DNA"/>
</dbReference>
<dbReference type="KEGG" id="ima:PO878_02505"/>
<dbReference type="Pfam" id="PF04679">
    <property type="entry name" value="DNA_ligase_A_C"/>
    <property type="match status" value="1"/>
</dbReference>
<dbReference type="PANTHER" id="PTHR45674">
    <property type="entry name" value="DNA LIGASE 1/3 FAMILY MEMBER"/>
    <property type="match status" value="1"/>
</dbReference>
<name>A0AAE9Y8B8_9ACTN</name>
<dbReference type="PROSITE" id="PS00697">
    <property type="entry name" value="DNA_LIGASE_A1"/>
    <property type="match status" value="1"/>
</dbReference>
<dbReference type="NCBIfam" id="TIGR02779">
    <property type="entry name" value="NHEJ_ligase_lig"/>
    <property type="match status" value="1"/>
</dbReference>
<dbReference type="GO" id="GO:0003910">
    <property type="term" value="F:DNA ligase (ATP) activity"/>
    <property type="evidence" value="ECO:0007669"/>
    <property type="project" value="UniProtKB-EC"/>
</dbReference>
<feature type="region of interest" description="Disordered" evidence="5">
    <location>
        <begin position="1"/>
        <end position="31"/>
    </location>
</feature>
<gene>
    <name evidence="7" type="primary">ligD</name>
    <name evidence="7" type="ORF">PO878_02505</name>
</gene>
<dbReference type="InterPro" id="IPR050191">
    <property type="entry name" value="ATP-dep_DNA_ligase"/>
</dbReference>
<organism evidence="7 8">
    <name type="scientific">Iamia majanohamensis</name>
    <dbReference type="NCBI Taxonomy" id="467976"/>
    <lineage>
        <taxon>Bacteria</taxon>
        <taxon>Bacillati</taxon>
        <taxon>Actinomycetota</taxon>
        <taxon>Acidimicrobiia</taxon>
        <taxon>Acidimicrobiales</taxon>
        <taxon>Iamiaceae</taxon>
        <taxon>Iamia</taxon>
    </lineage>
</organism>
<evidence type="ECO:0000256" key="5">
    <source>
        <dbReference type="SAM" id="MobiDB-lite"/>
    </source>
</evidence>
<evidence type="ECO:0000256" key="3">
    <source>
        <dbReference type="ARBA" id="ARBA00022598"/>
    </source>
</evidence>
<proteinExistence type="inferred from homology"/>
<dbReference type="GO" id="GO:0005524">
    <property type="term" value="F:ATP binding"/>
    <property type="evidence" value="ECO:0007669"/>
    <property type="project" value="InterPro"/>
</dbReference>
<sequence length="326" mass="36576">MAEEPAPGEDGPPRWLDPMAATLARPDESPSGDWRFERKLDGVRVVAYCDGDHVRLLSRNRIRQEDVYPEVVDALRDGLALPAVVDGEVVAFAGDVTSFELLQQRMHVHDEARSRRSSVPVTYLAFDLLWLAGRDVRSLPWRDRRTLLEQVLEVDEAVRLTEVLEGDPDVLRARARTEGWEGLIAKRADSTYQGRRSRDWLKLKVVREQEMVVVGFTEPSGGRLHLGALLLGYHDGDRLRFGGKVGTGFTAAVLKDLRARLDPLEVAVPPVDDPPREPTAHWVRPELVTQVGFGEWSAAGRLRHPRYKGLREDTDPAAVVREEPPA</sequence>
<evidence type="ECO:0000256" key="2">
    <source>
        <dbReference type="ARBA" id="ARBA00012727"/>
    </source>
</evidence>
<dbReference type="SUPFAM" id="SSF50249">
    <property type="entry name" value="Nucleic acid-binding proteins"/>
    <property type="match status" value="1"/>
</dbReference>
<dbReference type="AlphaFoldDB" id="A0AAE9Y8B8"/>